<reference evidence="4" key="2">
    <citation type="journal article" date="2023" name="IMA Fungus">
        <title>Comparative genomic study of the Penicillium genus elucidates a diverse pangenome and 15 lateral gene transfer events.</title>
        <authorList>
            <person name="Petersen C."/>
            <person name="Sorensen T."/>
            <person name="Nielsen M.R."/>
            <person name="Sondergaard T.E."/>
            <person name="Sorensen J.L."/>
            <person name="Fitzpatrick D.A."/>
            <person name="Frisvad J.C."/>
            <person name="Nielsen K.L."/>
        </authorList>
    </citation>
    <scope>NUCLEOTIDE SEQUENCE</scope>
    <source>
        <strain evidence="4">IBT 16125</strain>
    </source>
</reference>
<dbReference type="PANTHER" id="PTHR43899:SF13">
    <property type="entry name" value="RH59310P"/>
    <property type="match status" value="1"/>
</dbReference>
<dbReference type="SUPFAM" id="SSF51735">
    <property type="entry name" value="NAD(P)-binding Rossmann-fold domains"/>
    <property type="match status" value="1"/>
</dbReference>
<dbReference type="PANTHER" id="PTHR43899">
    <property type="entry name" value="RH59310P"/>
    <property type="match status" value="1"/>
</dbReference>
<dbReference type="EMBL" id="JAPVEA010000006">
    <property type="protein sequence ID" value="KAJ5450729.1"/>
    <property type="molecule type" value="Genomic_DNA"/>
</dbReference>
<dbReference type="RefSeq" id="XP_056766264.1">
    <property type="nucleotide sequence ID" value="XM_056910560.1"/>
</dbReference>
<evidence type="ECO:0000313" key="4">
    <source>
        <dbReference type="EMBL" id="KAJ5450729.1"/>
    </source>
</evidence>
<keyword evidence="2" id="KW-0560">Oxidoreductase</keyword>
<dbReference type="Pfam" id="PF00106">
    <property type="entry name" value="adh_short"/>
    <property type="match status" value="1"/>
</dbReference>
<dbReference type="PRINTS" id="PR00081">
    <property type="entry name" value="GDHRDH"/>
</dbReference>
<proteinExistence type="inferred from homology"/>
<accession>A0AAD6G2S9</accession>
<dbReference type="InterPro" id="IPR036291">
    <property type="entry name" value="NAD(P)-bd_dom_sf"/>
</dbReference>
<protein>
    <submittedName>
        <fullName evidence="4">Uncharacterized protein</fullName>
    </submittedName>
</protein>
<dbReference type="AlphaFoldDB" id="A0AAD6G2S9"/>
<keyword evidence="5" id="KW-1185">Reference proteome</keyword>
<dbReference type="GO" id="GO:0016491">
    <property type="term" value="F:oxidoreductase activity"/>
    <property type="evidence" value="ECO:0007669"/>
    <property type="project" value="UniProtKB-KW"/>
</dbReference>
<dbReference type="GO" id="GO:0005783">
    <property type="term" value="C:endoplasmic reticulum"/>
    <property type="evidence" value="ECO:0007669"/>
    <property type="project" value="TreeGrafter"/>
</dbReference>
<evidence type="ECO:0000313" key="5">
    <source>
        <dbReference type="Proteomes" id="UP001213681"/>
    </source>
</evidence>
<gene>
    <name evidence="4" type="ORF">N7458_007178</name>
</gene>
<dbReference type="InterPro" id="IPR051019">
    <property type="entry name" value="VLCFA-Steroid_DH"/>
</dbReference>
<dbReference type="GeneID" id="81600803"/>
<name>A0AAD6G2S9_9EURO</name>
<comment type="similarity">
    <text evidence="1 3">Belongs to the short-chain dehydrogenases/reductases (SDR) family.</text>
</comment>
<dbReference type="InterPro" id="IPR002347">
    <property type="entry name" value="SDR_fam"/>
</dbReference>
<organism evidence="4 5">
    <name type="scientific">Penicillium daleae</name>
    <dbReference type="NCBI Taxonomy" id="63821"/>
    <lineage>
        <taxon>Eukaryota</taxon>
        <taxon>Fungi</taxon>
        <taxon>Dikarya</taxon>
        <taxon>Ascomycota</taxon>
        <taxon>Pezizomycotina</taxon>
        <taxon>Eurotiomycetes</taxon>
        <taxon>Eurotiomycetidae</taxon>
        <taxon>Eurotiales</taxon>
        <taxon>Aspergillaceae</taxon>
        <taxon>Penicillium</taxon>
    </lineage>
</organism>
<evidence type="ECO:0000256" key="1">
    <source>
        <dbReference type="ARBA" id="ARBA00006484"/>
    </source>
</evidence>
<evidence type="ECO:0000256" key="3">
    <source>
        <dbReference type="RuleBase" id="RU000363"/>
    </source>
</evidence>
<evidence type="ECO:0000256" key="2">
    <source>
        <dbReference type="ARBA" id="ARBA00023002"/>
    </source>
</evidence>
<dbReference type="Gene3D" id="3.40.50.720">
    <property type="entry name" value="NAD(P)-binding Rossmann-like Domain"/>
    <property type="match status" value="1"/>
</dbReference>
<dbReference type="Proteomes" id="UP001213681">
    <property type="component" value="Unassembled WGS sequence"/>
</dbReference>
<dbReference type="PRINTS" id="PR00080">
    <property type="entry name" value="SDRFAMILY"/>
</dbReference>
<sequence>MDTTIWTNPLSTIGLATLTYLTYKLTCQAIIYLLPGQLSRYNRPGTNWALVTGATDGIGFGFSQELCARGFNVILHGRNGEKLAQRAAELSAAFPERKTGVLVLDVVGIDDAVDGVAQQVRKIIGGQGRLSVLVNNVGGETRPSVTLDELAFADVDATIDRNARFMAQITRVLLPLLSEGEGRSGLVLNVSSLSQYGLPYISVYSATKGFVDSFTRALEAECSAEGRGVDVMGLRVGQVKTPGYDVDSNLFVPLPRPMAKAALDRVGCGKVIVWAYFWHWLQGLSFEIMPRSVLMRITTQKLKAIKKEEEERKKKAKRQ</sequence>
<reference evidence="4" key="1">
    <citation type="submission" date="2022-12" db="EMBL/GenBank/DDBJ databases">
        <authorList>
            <person name="Petersen C."/>
        </authorList>
    </citation>
    <scope>NUCLEOTIDE SEQUENCE</scope>
    <source>
        <strain evidence="4">IBT 16125</strain>
    </source>
</reference>
<comment type="caution">
    <text evidence="4">The sequence shown here is derived from an EMBL/GenBank/DDBJ whole genome shotgun (WGS) entry which is preliminary data.</text>
</comment>